<sequence length="119" mass="13377">MPDLQHSTMSQRLNDRRGSLRAQLSAASHWRRLVRAKIDLTVARAAGPNQLLPIDASEESTRALNEALGEATTVPSDLFELSDLPRLRELDELLTLREAALRRDLMEVTDQLVQHLAEL</sequence>
<accession>A0A542SPE1</accession>
<name>A0A542SPE1_9MICO</name>
<keyword evidence="2" id="KW-1185">Reference proteome</keyword>
<protein>
    <submittedName>
        <fullName evidence="1">Uncharacterized protein</fullName>
    </submittedName>
</protein>
<evidence type="ECO:0000313" key="2">
    <source>
        <dbReference type="Proteomes" id="UP000316181"/>
    </source>
</evidence>
<organism evidence="1 2">
    <name type="scientific">Rarobacter incanus</name>
    <dbReference type="NCBI Taxonomy" id="153494"/>
    <lineage>
        <taxon>Bacteria</taxon>
        <taxon>Bacillati</taxon>
        <taxon>Actinomycetota</taxon>
        <taxon>Actinomycetes</taxon>
        <taxon>Micrococcales</taxon>
        <taxon>Rarobacteraceae</taxon>
        <taxon>Rarobacter</taxon>
    </lineage>
</organism>
<reference evidence="1 2" key="1">
    <citation type="submission" date="2019-06" db="EMBL/GenBank/DDBJ databases">
        <title>Sequencing the genomes of 1000 actinobacteria strains.</title>
        <authorList>
            <person name="Klenk H.-P."/>
        </authorList>
    </citation>
    <scope>NUCLEOTIDE SEQUENCE [LARGE SCALE GENOMIC DNA]</scope>
    <source>
        <strain evidence="1 2">DSM 10596</strain>
    </source>
</reference>
<proteinExistence type="predicted"/>
<dbReference type="Proteomes" id="UP000316181">
    <property type="component" value="Unassembled WGS sequence"/>
</dbReference>
<comment type="caution">
    <text evidence="1">The sequence shown here is derived from an EMBL/GenBank/DDBJ whole genome shotgun (WGS) entry which is preliminary data.</text>
</comment>
<dbReference type="OrthoDB" id="4826063at2"/>
<dbReference type="RefSeq" id="WP_142111711.1">
    <property type="nucleotide sequence ID" value="NZ_BAAATB010000002.1"/>
</dbReference>
<dbReference type="EMBL" id="VFNV01000001">
    <property type="protein sequence ID" value="TQK76435.1"/>
    <property type="molecule type" value="Genomic_DNA"/>
</dbReference>
<evidence type="ECO:0000313" key="1">
    <source>
        <dbReference type="EMBL" id="TQK76435.1"/>
    </source>
</evidence>
<gene>
    <name evidence="1" type="ORF">FB389_1106</name>
</gene>
<dbReference type="AlphaFoldDB" id="A0A542SPE1"/>